<proteinExistence type="inferred from homology"/>
<evidence type="ECO:0000256" key="2">
    <source>
        <dbReference type="ARBA" id="ARBA00008472"/>
    </source>
</evidence>
<keyword evidence="5 7" id="KW-1133">Transmembrane helix</keyword>
<dbReference type="EC" id="7.1.1.-" evidence="7"/>
<sequence>MGAYIDVAVFAIAAVLFVLVTWGMSSLLRPHNPYPQKLAVYECGAPPVGEAQTRFHIRYYIFALVFVIFDVETIFLYPWGVVFESLGWFALAEMAIFIFVLVVGLLYAWKRRVLQWV</sequence>
<dbReference type="InterPro" id="IPR023043">
    <property type="entry name" value="NAD(P)H_OxRDtase_bac/plastid"/>
</dbReference>
<keyword evidence="6 7" id="KW-0472">Membrane</keyword>
<evidence type="ECO:0000256" key="5">
    <source>
        <dbReference type="ARBA" id="ARBA00022989"/>
    </source>
</evidence>
<comment type="catalytic activity">
    <reaction evidence="7 8">
        <text>a quinone + NADH + 5 H(+)(in) = a quinol + NAD(+) + 4 H(+)(out)</text>
        <dbReference type="Rhea" id="RHEA:57888"/>
        <dbReference type="ChEBI" id="CHEBI:15378"/>
        <dbReference type="ChEBI" id="CHEBI:24646"/>
        <dbReference type="ChEBI" id="CHEBI:57540"/>
        <dbReference type="ChEBI" id="CHEBI:57945"/>
        <dbReference type="ChEBI" id="CHEBI:132124"/>
    </reaction>
</comment>
<dbReference type="PANTHER" id="PTHR11058:SF9">
    <property type="entry name" value="NADH-UBIQUINONE OXIDOREDUCTASE CHAIN 3"/>
    <property type="match status" value="1"/>
</dbReference>
<dbReference type="PANTHER" id="PTHR11058">
    <property type="entry name" value="NADH-UBIQUINONE OXIDOREDUCTASE CHAIN 3"/>
    <property type="match status" value="1"/>
</dbReference>
<evidence type="ECO:0000313" key="9">
    <source>
        <dbReference type="EMBL" id="WRP15873.1"/>
    </source>
</evidence>
<dbReference type="Proteomes" id="UP001333102">
    <property type="component" value="Chromosome"/>
</dbReference>
<name>A0ABZ1BTH5_9FIRM</name>
<keyword evidence="7" id="KW-1003">Cell membrane</keyword>
<evidence type="ECO:0000256" key="8">
    <source>
        <dbReference type="RuleBase" id="RU003639"/>
    </source>
</evidence>
<keyword evidence="10" id="KW-1185">Reference proteome</keyword>
<dbReference type="Gene3D" id="1.20.58.1610">
    <property type="entry name" value="NADH:ubiquinone/plastoquinone oxidoreductase, chain 3"/>
    <property type="match status" value="1"/>
</dbReference>
<dbReference type="EMBL" id="CP141614">
    <property type="protein sequence ID" value="WRP15873.1"/>
    <property type="molecule type" value="Genomic_DNA"/>
</dbReference>
<comment type="subunit">
    <text evidence="7">NDH-1 is composed of 14 different subunits. Subunits NuoA, H, J, K, L, M, N constitute the membrane sector of the complex.</text>
</comment>
<evidence type="ECO:0000256" key="1">
    <source>
        <dbReference type="ARBA" id="ARBA00004141"/>
    </source>
</evidence>
<feature type="transmembrane region" description="Helical" evidence="7">
    <location>
        <begin position="6"/>
        <end position="28"/>
    </location>
</feature>
<keyword evidence="7 8" id="KW-0874">Quinone</keyword>
<keyword evidence="4 7" id="KW-0812">Transmembrane</keyword>
<dbReference type="RefSeq" id="WP_324670281.1">
    <property type="nucleotide sequence ID" value="NZ_CP141614.1"/>
</dbReference>
<reference evidence="10" key="1">
    <citation type="submission" date="2023-12" db="EMBL/GenBank/DDBJ databases">
        <title>Novel isolates from deep terrestrial aquifers shed light on the physiology and ecology of the class Limnochordia.</title>
        <authorList>
            <person name="Karnachuk O.V."/>
            <person name="Lukina A.P."/>
            <person name="Avakyan M.R."/>
            <person name="Kadnikov V."/>
            <person name="Begmatov S."/>
            <person name="Beletsky A.V."/>
            <person name="Mardanov A.V."/>
            <person name="Ravin N.V."/>
        </authorList>
    </citation>
    <scope>NUCLEOTIDE SEQUENCE [LARGE SCALE GENOMIC DNA]</scope>
    <source>
        <strain evidence="10">LN</strain>
    </source>
</reference>
<organism evidence="9 10">
    <name type="scientific">Geochorda subterranea</name>
    <dbReference type="NCBI Taxonomy" id="3109564"/>
    <lineage>
        <taxon>Bacteria</taxon>
        <taxon>Bacillati</taxon>
        <taxon>Bacillota</taxon>
        <taxon>Limnochordia</taxon>
        <taxon>Limnochordales</taxon>
        <taxon>Geochordaceae</taxon>
        <taxon>Geochorda</taxon>
    </lineage>
</organism>
<gene>
    <name evidence="7" type="primary">nuoA</name>
    <name evidence="9" type="ORF">VLY81_06905</name>
</gene>
<evidence type="ECO:0000256" key="6">
    <source>
        <dbReference type="ARBA" id="ARBA00023136"/>
    </source>
</evidence>
<accession>A0ABZ1BTH5</accession>
<keyword evidence="3 7" id="KW-0813">Transport</keyword>
<comment type="subcellular location">
    <subcellularLocation>
        <location evidence="7 8">Cell membrane</location>
        <topology evidence="7 8">Multi-pass membrane protein</topology>
    </subcellularLocation>
    <subcellularLocation>
        <location evidence="1">Membrane</location>
        <topology evidence="1">Multi-pass membrane protein</topology>
    </subcellularLocation>
</comment>
<evidence type="ECO:0000256" key="3">
    <source>
        <dbReference type="ARBA" id="ARBA00022448"/>
    </source>
</evidence>
<evidence type="ECO:0000256" key="7">
    <source>
        <dbReference type="HAMAP-Rule" id="MF_01394"/>
    </source>
</evidence>
<evidence type="ECO:0000313" key="10">
    <source>
        <dbReference type="Proteomes" id="UP001333102"/>
    </source>
</evidence>
<feature type="transmembrane region" description="Helical" evidence="7">
    <location>
        <begin position="86"/>
        <end position="109"/>
    </location>
</feature>
<comment type="similarity">
    <text evidence="2 7 8">Belongs to the complex I subunit 3 family.</text>
</comment>
<dbReference type="InterPro" id="IPR000440">
    <property type="entry name" value="NADH_UbQ/plastoQ_OxRdtase_su3"/>
</dbReference>
<feature type="transmembrane region" description="Helical" evidence="7">
    <location>
        <begin position="59"/>
        <end position="80"/>
    </location>
</feature>
<dbReference type="InterPro" id="IPR038430">
    <property type="entry name" value="NDAH_ubi_oxred_su3_sf"/>
</dbReference>
<keyword evidence="7" id="KW-1278">Translocase</keyword>
<dbReference type="HAMAP" id="MF_01394">
    <property type="entry name" value="NDH1_NuoA"/>
    <property type="match status" value="1"/>
</dbReference>
<evidence type="ECO:0000256" key="4">
    <source>
        <dbReference type="ARBA" id="ARBA00022692"/>
    </source>
</evidence>
<comment type="function">
    <text evidence="7">NDH-1 shuttles electrons from NADH, via FMN and iron-sulfur (Fe-S) centers, to quinones in the respiratory chain. The immediate electron acceptor for the enzyme in this species is believed to be a menaquinone. Couples the redox reaction to proton translocation (for every two electrons transferred, four hydrogen ions are translocated across the cytoplasmic membrane), and thus conserves the redox energy in a proton gradient.</text>
</comment>
<protein>
    <recommendedName>
        <fullName evidence="7">NADH-quinone oxidoreductase subunit A</fullName>
        <ecNumber evidence="7">7.1.1.-</ecNumber>
    </recommendedName>
    <alternativeName>
        <fullName evidence="7">NADH dehydrogenase I subunit A</fullName>
    </alternativeName>
    <alternativeName>
        <fullName evidence="7">NDH-1 subunit A</fullName>
    </alternativeName>
    <alternativeName>
        <fullName evidence="7">NUO1</fullName>
    </alternativeName>
</protein>
<dbReference type="Pfam" id="PF00507">
    <property type="entry name" value="Oxidored_q4"/>
    <property type="match status" value="1"/>
</dbReference>
<keyword evidence="7 8" id="KW-0520">NAD</keyword>